<dbReference type="PANTHER" id="PTHR35337:SF1">
    <property type="entry name" value="SLR1478 PROTEIN"/>
    <property type="match status" value="1"/>
</dbReference>
<feature type="transmembrane region" description="Helical" evidence="1">
    <location>
        <begin position="296"/>
        <end position="314"/>
    </location>
</feature>
<dbReference type="AlphaFoldDB" id="A0A2T4IDL4"/>
<evidence type="ECO:0000313" key="2">
    <source>
        <dbReference type="EMBL" id="PTD95869.1"/>
    </source>
</evidence>
<proteinExistence type="predicted"/>
<feature type="transmembrane region" description="Helical" evidence="1">
    <location>
        <begin position="101"/>
        <end position="122"/>
    </location>
</feature>
<feature type="transmembrane region" description="Helical" evidence="1">
    <location>
        <begin position="215"/>
        <end position="242"/>
    </location>
</feature>
<keyword evidence="3" id="KW-1185">Reference proteome</keyword>
<gene>
    <name evidence="2" type="ORF">C8261_12810</name>
</gene>
<keyword evidence="1" id="KW-1133">Transmembrane helix</keyword>
<evidence type="ECO:0000256" key="1">
    <source>
        <dbReference type="SAM" id="Phobius"/>
    </source>
</evidence>
<accession>A0A2T4IDL4</accession>
<sequence>MNQQDFEARHREEWARLDEWLTLSARKRPADDDFPRRYRGLCQQLALARKRRYSSGLVAELNALVLRAHHVLYGERASGDNRWLHFLLAGFPQALRSNARLVWLATALFVVPGLALAFACHLDSDMIFSVMSADEVRSFEAMYDPANDRFGRERGAGTDLTMFGYYIKNNIGVSFRTFAGGILMGLGSAFFLLYNGVMIGAVAGHLNQAGLAQTFFPFVIGHGAFELTAIVFSGAAGLKLGGALIDPAGLRRIEALRLAAREAIVIMYGAFVMLVIAAFIEAFWSASAALPEHLKYSVGGALWLLVIVYCLFSGRRDAA</sequence>
<dbReference type="RefSeq" id="WP_107494110.1">
    <property type="nucleotide sequence ID" value="NZ_PZKC01000010.1"/>
</dbReference>
<reference evidence="2 3" key="2">
    <citation type="submission" date="2018-04" db="EMBL/GenBank/DDBJ databases">
        <title>Thauera lacus sp. nov., isolated from an saline lake in Inner Mongolia, China.</title>
        <authorList>
            <person name="Liang Q.-Y."/>
        </authorList>
    </citation>
    <scope>NUCLEOTIDE SEQUENCE [LARGE SCALE GENOMIC DNA]</scope>
    <source>
        <strain evidence="2 3">D20</strain>
    </source>
</reference>
<feature type="transmembrane region" description="Helical" evidence="1">
    <location>
        <begin position="178"/>
        <end position="203"/>
    </location>
</feature>
<dbReference type="PANTHER" id="PTHR35337">
    <property type="entry name" value="SLR1478 PROTEIN"/>
    <property type="match status" value="1"/>
</dbReference>
<dbReference type="InterPro" id="IPR002798">
    <property type="entry name" value="SpoIIM-like"/>
</dbReference>
<name>A0A2T4IDL4_9RHOO</name>
<evidence type="ECO:0000313" key="3">
    <source>
        <dbReference type="Proteomes" id="UP000241193"/>
    </source>
</evidence>
<protein>
    <recommendedName>
        <fullName evidence="4">Stage II sporulation protein M</fullName>
    </recommendedName>
</protein>
<keyword evidence="1" id="KW-0812">Transmembrane</keyword>
<keyword evidence="1" id="KW-0472">Membrane</keyword>
<dbReference type="EMBL" id="PZKC01000010">
    <property type="protein sequence ID" value="PTD95869.1"/>
    <property type="molecule type" value="Genomic_DNA"/>
</dbReference>
<feature type="transmembrane region" description="Helical" evidence="1">
    <location>
        <begin position="263"/>
        <end position="284"/>
    </location>
</feature>
<reference evidence="2 3" key="1">
    <citation type="submission" date="2018-03" db="EMBL/GenBank/DDBJ databases">
        <authorList>
            <person name="Keele B.F."/>
        </authorList>
    </citation>
    <scope>NUCLEOTIDE SEQUENCE [LARGE SCALE GENOMIC DNA]</scope>
    <source>
        <strain evidence="2 3">D20</strain>
    </source>
</reference>
<evidence type="ECO:0008006" key="4">
    <source>
        <dbReference type="Google" id="ProtNLM"/>
    </source>
</evidence>
<dbReference type="Pfam" id="PF01944">
    <property type="entry name" value="SpoIIM"/>
    <property type="match status" value="1"/>
</dbReference>
<dbReference type="Proteomes" id="UP000241193">
    <property type="component" value="Unassembled WGS sequence"/>
</dbReference>
<comment type="caution">
    <text evidence="2">The sequence shown here is derived from an EMBL/GenBank/DDBJ whole genome shotgun (WGS) entry which is preliminary data.</text>
</comment>
<organism evidence="2 3">
    <name type="scientific">Pseudothauera lacus</name>
    <dbReference type="NCBI Taxonomy" id="2136175"/>
    <lineage>
        <taxon>Bacteria</taxon>
        <taxon>Pseudomonadati</taxon>
        <taxon>Pseudomonadota</taxon>
        <taxon>Betaproteobacteria</taxon>
        <taxon>Rhodocyclales</taxon>
        <taxon>Zoogloeaceae</taxon>
        <taxon>Pseudothauera</taxon>
    </lineage>
</organism>
<dbReference type="OrthoDB" id="9792847at2"/>